<evidence type="ECO:0000256" key="3">
    <source>
        <dbReference type="ARBA" id="ARBA00022475"/>
    </source>
</evidence>
<keyword evidence="9" id="KW-0511">Multifunctional enzyme</keyword>
<feature type="transmembrane region" description="Helical" evidence="10">
    <location>
        <begin position="168"/>
        <end position="186"/>
    </location>
</feature>
<keyword evidence="9 13" id="KW-0808">Transferase</keyword>
<comment type="catalytic activity">
    <reaction evidence="9">
        <text>Typically cleaves a -Gly-|-Phe- bond to release an N-terminal, basic peptide of 5-8 residues from type IV prepilin, and then N-methylates the new N-terminal amino group, the methyl donor being S-adenosyl-L-methionine.</text>
        <dbReference type="EC" id="3.4.23.43"/>
    </reaction>
</comment>
<keyword evidence="9 13" id="KW-0489">Methyltransferase</keyword>
<evidence type="ECO:0000313" key="13">
    <source>
        <dbReference type="EMBL" id="NYD66899.1"/>
    </source>
</evidence>
<evidence type="ECO:0000313" key="15">
    <source>
        <dbReference type="Proteomes" id="UP000292686"/>
    </source>
</evidence>
<keyword evidence="5 9" id="KW-0812">Transmembrane</keyword>
<dbReference type="Pfam" id="PF06750">
    <property type="entry name" value="A24_N_bact"/>
    <property type="match status" value="1"/>
</dbReference>
<feature type="transmembrane region" description="Helical" evidence="10">
    <location>
        <begin position="249"/>
        <end position="268"/>
    </location>
</feature>
<evidence type="ECO:0000256" key="5">
    <source>
        <dbReference type="ARBA" id="ARBA00022692"/>
    </source>
</evidence>
<accession>A0A4V1R2L2</accession>
<feature type="transmembrane region" description="Helical" evidence="10">
    <location>
        <begin position="217"/>
        <end position="237"/>
    </location>
</feature>
<evidence type="ECO:0000256" key="1">
    <source>
        <dbReference type="ARBA" id="ARBA00004429"/>
    </source>
</evidence>
<comment type="function">
    <text evidence="9">Plays an essential role in type IV pili and type II pseudopili formation by proteolytically removing the leader sequence from substrate proteins and subsequently monomethylating the alpha-amino group of the newly exposed N-terminal phenylalanine.</text>
</comment>
<evidence type="ECO:0000259" key="12">
    <source>
        <dbReference type="Pfam" id="PF06750"/>
    </source>
</evidence>
<evidence type="ECO:0000256" key="2">
    <source>
        <dbReference type="ARBA" id="ARBA00005801"/>
    </source>
</evidence>
<dbReference type="GO" id="GO:0005886">
    <property type="term" value="C:plasma membrane"/>
    <property type="evidence" value="ECO:0007669"/>
    <property type="project" value="UniProtKB-SubCell"/>
</dbReference>
<dbReference type="InterPro" id="IPR010627">
    <property type="entry name" value="Prepilin_pept_A24_N"/>
</dbReference>
<dbReference type="Proteomes" id="UP000581087">
    <property type="component" value="Unassembled WGS sequence"/>
</dbReference>
<dbReference type="Pfam" id="PF01478">
    <property type="entry name" value="Peptidase_A24"/>
    <property type="match status" value="1"/>
</dbReference>
<keyword evidence="7 10" id="KW-0472">Membrane</keyword>
<dbReference type="Proteomes" id="UP000292686">
    <property type="component" value="Unassembled WGS sequence"/>
</dbReference>
<keyword evidence="9" id="KW-0645">Protease</keyword>
<dbReference type="PRINTS" id="PR00864">
    <property type="entry name" value="PREPILNPTASE"/>
</dbReference>
<feature type="domain" description="Prepilin peptidase A24 N-terminal" evidence="12">
    <location>
        <begin position="14"/>
        <end position="93"/>
    </location>
</feature>
<evidence type="ECO:0000256" key="4">
    <source>
        <dbReference type="ARBA" id="ARBA00022519"/>
    </source>
</evidence>
<dbReference type="RefSeq" id="WP_129173250.1">
    <property type="nucleotide sequence ID" value="NZ_JACCBI010000001.1"/>
</dbReference>
<feature type="transmembrane region" description="Helical" evidence="10">
    <location>
        <begin position="6"/>
        <end position="28"/>
    </location>
</feature>
<dbReference type="GO" id="GO:0008168">
    <property type="term" value="F:methyltransferase activity"/>
    <property type="evidence" value="ECO:0007669"/>
    <property type="project" value="UniProtKB-KW"/>
</dbReference>
<dbReference type="GO" id="GO:0006465">
    <property type="term" value="P:signal peptide processing"/>
    <property type="evidence" value="ECO:0007669"/>
    <property type="project" value="TreeGrafter"/>
</dbReference>
<evidence type="ECO:0000259" key="11">
    <source>
        <dbReference type="Pfam" id="PF01478"/>
    </source>
</evidence>
<keyword evidence="9 13" id="KW-0378">Hydrolase</keyword>
<dbReference type="EMBL" id="JACCBI010000001">
    <property type="protein sequence ID" value="NYD66899.1"/>
    <property type="molecule type" value="Genomic_DNA"/>
</dbReference>
<dbReference type="Gene3D" id="1.20.120.1220">
    <property type="match status" value="1"/>
</dbReference>
<keyword evidence="3" id="KW-1003">Cell membrane</keyword>
<gene>
    <name evidence="13" type="ORF">BJ972_001418</name>
    <name evidence="14" type="ORF">ESP50_06425</name>
</gene>
<reference evidence="13 16" key="2">
    <citation type="submission" date="2020-07" db="EMBL/GenBank/DDBJ databases">
        <title>Sequencing the genomes of 1000 actinobacteria strains.</title>
        <authorList>
            <person name="Klenk H.-P."/>
        </authorList>
    </citation>
    <scope>NUCLEOTIDE SEQUENCE [LARGE SCALE GENOMIC DNA]</scope>
    <source>
        <strain evidence="13 16">DSM 23870</strain>
    </source>
</reference>
<evidence type="ECO:0000313" key="16">
    <source>
        <dbReference type="Proteomes" id="UP000581087"/>
    </source>
</evidence>
<dbReference type="GO" id="GO:0004190">
    <property type="term" value="F:aspartic-type endopeptidase activity"/>
    <property type="evidence" value="ECO:0007669"/>
    <property type="project" value="UniProtKB-EC"/>
</dbReference>
<dbReference type="OrthoDB" id="2087435at2"/>
<dbReference type="InterPro" id="IPR014032">
    <property type="entry name" value="Peptidase_A24A_bac"/>
</dbReference>
<organism evidence="14 15">
    <name type="scientific">Agromyces atrinae</name>
    <dbReference type="NCBI Taxonomy" id="592376"/>
    <lineage>
        <taxon>Bacteria</taxon>
        <taxon>Bacillati</taxon>
        <taxon>Actinomycetota</taxon>
        <taxon>Actinomycetes</taxon>
        <taxon>Micrococcales</taxon>
        <taxon>Microbacteriaceae</taxon>
        <taxon>Agromyces</taxon>
    </lineage>
</organism>
<dbReference type="InterPro" id="IPR050882">
    <property type="entry name" value="Prepilin_peptidase/N-MTase"/>
</dbReference>
<evidence type="ECO:0000256" key="8">
    <source>
        <dbReference type="RuleBase" id="RU003793"/>
    </source>
</evidence>
<evidence type="ECO:0000256" key="9">
    <source>
        <dbReference type="RuleBase" id="RU003794"/>
    </source>
</evidence>
<keyword evidence="6 10" id="KW-1133">Transmembrane helix</keyword>
<dbReference type="InterPro" id="IPR000045">
    <property type="entry name" value="Prepilin_IV_endopep_pep"/>
</dbReference>
<evidence type="ECO:0000256" key="7">
    <source>
        <dbReference type="ARBA" id="ARBA00023136"/>
    </source>
</evidence>
<dbReference type="EC" id="3.4.23.43" evidence="9"/>
<evidence type="ECO:0000256" key="6">
    <source>
        <dbReference type="ARBA" id="ARBA00022989"/>
    </source>
</evidence>
<feature type="transmembrane region" description="Helical" evidence="10">
    <location>
        <begin position="84"/>
        <end position="105"/>
    </location>
</feature>
<dbReference type="EMBL" id="SDPM01000002">
    <property type="protein sequence ID" value="RXZ87546.1"/>
    <property type="molecule type" value="Genomic_DNA"/>
</dbReference>
<dbReference type="EC" id="2.1.1.-" evidence="9"/>
<dbReference type="AlphaFoldDB" id="A0A4V1R2L2"/>
<protein>
    <recommendedName>
        <fullName evidence="9">Prepilin leader peptidase/N-methyltransferase</fullName>
        <ecNumber evidence="9">2.1.1.-</ecNumber>
        <ecNumber evidence="9">3.4.23.43</ecNumber>
    </recommendedName>
</protein>
<feature type="transmembrane region" description="Helical" evidence="10">
    <location>
        <begin position="111"/>
        <end position="132"/>
    </location>
</feature>
<dbReference type="PANTHER" id="PTHR30487">
    <property type="entry name" value="TYPE 4 PREPILIN-LIKE PROTEINS LEADER PEPTIDE-PROCESSING ENZYME"/>
    <property type="match status" value="1"/>
</dbReference>
<comment type="subcellular location">
    <subcellularLocation>
        <location evidence="1">Cell inner membrane</location>
        <topology evidence="1">Multi-pass membrane protein</topology>
    </subcellularLocation>
    <subcellularLocation>
        <location evidence="9">Cell membrane</location>
        <topology evidence="9">Multi-pass membrane protein</topology>
    </subcellularLocation>
</comment>
<feature type="domain" description="Prepilin type IV endopeptidase peptidase" evidence="11">
    <location>
        <begin position="123"/>
        <end position="230"/>
    </location>
</feature>
<comment type="caution">
    <text evidence="14">The sequence shown here is derived from an EMBL/GenBank/DDBJ whole genome shotgun (WGS) entry which is preliminary data.</text>
</comment>
<reference evidence="14 15" key="1">
    <citation type="submission" date="2019-01" db="EMBL/GenBank/DDBJ databases">
        <title>Agromyces.</title>
        <authorList>
            <person name="Li J."/>
        </authorList>
    </citation>
    <scope>NUCLEOTIDE SEQUENCE [LARGE SCALE GENOMIC DNA]</scope>
    <source>
        <strain evidence="14 15">DSM 23870</strain>
    </source>
</reference>
<evidence type="ECO:0000313" key="14">
    <source>
        <dbReference type="EMBL" id="RXZ87546.1"/>
    </source>
</evidence>
<dbReference type="PANTHER" id="PTHR30487:SF0">
    <property type="entry name" value="PREPILIN LEADER PEPTIDASE_N-METHYLTRANSFERASE-RELATED"/>
    <property type="match status" value="1"/>
</dbReference>
<keyword evidence="15" id="KW-1185">Reference proteome</keyword>
<dbReference type="GO" id="GO:0032259">
    <property type="term" value="P:methylation"/>
    <property type="evidence" value="ECO:0007669"/>
    <property type="project" value="UniProtKB-KW"/>
</dbReference>
<name>A0A4V1R2L2_9MICO</name>
<evidence type="ECO:0000256" key="10">
    <source>
        <dbReference type="SAM" id="Phobius"/>
    </source>
</evidence>
<comment type="similarity">
    <text evidence="2 8">Belongs to the peptidase A24 family.</text>
</comment>
<proteinExistence type="inferred from homology"/>
<sequence>MTVLFAVAAGIGGVLGAAIGSFLNVVVYRVPRGRSVVSPPSACPGCDSAIAPYDNIPVLSWILLRARCRTCGARISVRYPLVEAGTALAVVGVGAFFVPAVVQAAPWPATIAALLVLVAHVWLVAASVALALIDLDTHTLPNRVLLPTLVVAAVSFGAAAALTGQGDALLRSLIAGAALFALYYLLALVTPGAMGFGDVKLAGILGLYLGWAGWPVVVVGAFTPFLLGGLFALALLALRRAKRRDGIPFGPWMLVGAWIGIVAGRPIVDAYLSLAGLA</sequence>
<keyword evidence="4" id="KW-0997">Cell inner membrane</keyword>